<keyword evidence="2" id="KW-1185">Reference proteome</keyword>
<organism evidence="1 2">
    <name type="scientific">Streptomyces pratisoli</name>
    <dbReference type="NCBI Taxonomy" id="3139917"/>
    <lineage>
        <taxon>Bacteria</taxon>
        <taxon>Bacillati</taxon>
        <taxon>Actinomycetota</taxon>
        <taxon>Actinomycetes</taxon>
        <taxon>Kitasatosporales</taxon>
        <taxon>Streptomycetaceae</taxon>
        <taxon>Streptomyces</taxon>
    </lineage>
</organism>
<reference evidence="1" key="1">
    <citation type="submission" date="2024-03" db="EMBL/GenBank/DDBJ databases">
        <title>Novel Streptomyces species of biotechnological and ecological value are a feature of Machair soil.</title>
        <authorList>
            <person name="Prole J.R."/>
            <person name="Goodfellow M."/>
            <person name="Allenby N."/>
            <person name="Ward A.C."/>
        </authorList>
    </citation>
    <scope>NUCLEOTIDE SEQUENCE</scope>
    <source>
        <strain evidence="1">MS1.AVA.4</strain>
    </source>
</reference>
<protein>
    <submittedName>
        <fullName evidence="1">Uncharacterized protein</fullName>
    </submittedName>
</protein>
<evidence type="ECO:0000313" key="1">
    <source>
        <dbReference type="EMBL" id="MEJ8661244.1"/>
    </source>
</evidence>
<gene>
    <name evidence="1" type="ORF">WKI58_32860</name>
</gene>
<sequence length="66" mass="7090">MVGVYAGYVDTDLAADIDSPKILATDVAEKTMAALLNDESEVLVDDTTRQIRAALSGDLETLYANR</sequence>
<name>A0ACC6QSQ5_9ACTN</name>
<comment type="caution">
    <text evidence="1">The sequence shown here is derived from an EMBL/GenBank/DDBJ whole genome shotgun (WGS) entry which is preliminary data.</text>
</comment>
<accession>A0ACC6QSQ5</accession>
<dbReference type="Proteomes" id="UP001375539">
    <property type="component" value="Unassembled WGS sequence"/>
</dbReference>
<evidence type="ECO:0000313" key="2">
    <source>
        <dbReference type="Proteomes" id="UP001375539"/>
    </source>
</evidence>
<dbReference type="EMBL" id="JBBKAI010000002">
    <property type="protein sequence ID" value="MEJ8661244.1"/>
    <property type="molecule type" value="Genomic_DNA"/>
</dbReference>
<proteinExistence type="predicted"/>